<dbReference type="PANTHER" id="PTHR43065">
    <property type="entry name" value="SENSOR HISTIDINE KINASE"/>
    <property type="match status" value="1"/>
</dbReference>
<dbReference type="CDD" id="cd00082">
    <property type="entry name" value="HisKA"/>
    <property type="match status" value="1"/>
</dbReference>
<feature type="domain" description="Peptidase A2" evidence="12">
    <location>
        <begin position="100"/>
        <end position="140"/>
    </location>
</feature>
<dbReference type="Proteomes" id="UP000077255">
    <property type="component" value="Chromosome"/>
</dbReference>
<evidence type="ECO:0000256" key="10">
    <source>
        <dbReference type="SAM" id="Phobius"/>
    </source>
</evidence>
<dbReference type="InterPro" id="IPR001995">
    <property type="entry name" value="Peptidase_A2_cat"/>
</dbReference>
<dbReference type="CDD" id="cd00075">
    <property type="entry name" value="HATPase"/>
    <property type="match status" value="1"/>
</dbReference>
<comment type="catalytic activity">
    <reaction evidence="1">
        <text>ATP + protein L-histidine = ADP + protein N-phospho-L-histidine.</text>
        <dbReference type="EC" id="2.7.13.3"/>
    </reaction>
</comment>
<dbReference type="PROSITE" id="PS50885">
    <property type="entry name" value="HAMP"/>
    <property type="match status" value="1"/>
</dbReference>
<dbReference type="Gene3D" id="6.10.340.10">
    <property type="match status" value="1"/>
</dbReference>
<dbReference type="SMART" id="SM00388">
    <property type="entry name" value="HisKA"/>
    <property type="match status" value="1"/>
</dbReference>
<dbReference type="AlphaFoldDB" id="A0A160N2J9"/>
<dbReference type="InterPro" id="IPR003660">
    <property type="entry name" value="HAMP_dom"/>
</dbReference>
<keyword evidence="9" id="KW-0902">Two-component regulatory system</keyword>
<dbReference type="EC" id="2.7.13.3" evidence="3"/>
<dbReference type="Pfam" id="PF00512">
    <property type="entry name" value="HisKA"/>
    <property type="match status" value="1"/>
</dbReference>
<dbReference type="SUPFAM" id="SSF55874">
    <property type="entry name" value="ATPase domain of HSP90 chaperone/DNA topoisomerase II/histidine kinase"/>
    <property type="match status" value="1"/>
</dbReference>
<dbReference type="STRING" id="445710.ATSB10_26720"/>
<dbReference type="PANTHER" id="PTHR43065:SF10">
    <property type="entry name" value="PEROXIDE STRESS-ACTIVATED HISTIDINE KINASE MAK3"/>
    <property type="match status" value="1"/>
</dbReference>
<dbReference type="Gene3D" id="1.10.287.130">
    <property type="match status" value="1"/>
</dbReference>
<dbReference type="SMART" id="SM00387">
    <property type="entry name" value="HATPase_c"/>
    <property type="match status" value="1"/>
</dbReference>
<organism evidence="14 15">
    <name type="scientific">Dyella thiooxydans</name>
    <dbReference type="NCBI Taxonomy" id="445710"/>
    <lineage>
        <taxon>Bacteria</taxon>
        <taxon>Pseudomonadati</taxon>
        <taxon>Pseudomonadota</taxon>
        <taxon>Gammaproteobacteria</taxon>
        <taxon>Lysobacterales</taxon>
        <taxon>Rhodanobacteraceae</taxon>
        <taxon>Dyella</taxon>
    </lineage>
</organism>
<dbReference type="SUPFAM" id="SSF47384">
    <property type="entry name" value="Homodimeric domain of signal transducing histidine kinase"/>
    <property type="match status" value="1"/>
</dbReference>
<keyword evidence="10" id="KW-0472">Membrane</keyword>
<proteinExistence type="predicted"/>
<evidence type="ECO:0000256" key="5">
    <source>
        <dbReference type="ARBA" id="ARBA00022679"/>
    </source>
</evidence>
<keyword evidence="5 14" id="KW-0808">Transferase</keyword>
<dbReference type="GO" id="GO:0005524">
    <property type="term" value="F:ATP binding"/>
    <property type="evidence" value="ECO:0007669"/>
    <property type="project" value="UniProtKB-KW"/>
</dbReference>
<evidence type="ECO:0000259" key="12">
    <source>
        <dbReference type="PROSITE" id="PS50175"/>
    </source>
</evidence>
<sequence length="589" mass="64161">MTTRRLLLRLLLGMLFGTVVVVGGLSFHEFRGALQNEIAGNLQFGASTVMERIDTFLSARVENLRVWRSVEVMQDIRVDDVDKRLSHFLSDLRARQAEIYRALLCTGADGRVIASSDPALIGQPAPRTVVWRALPGGAGGDVQIAVDTDGDDHRALLRTRIPNAFGSGDIGYLYVWLDWRAIQGLLDEAARDTTRDVLLLDADGSVIARSRALRGAAANRAVRLDGWTLPPAGQATSYQHDGRALGLGNLLVGAATSAGYQQFAGLGWHLVMVEPTAVSFRPVWRLFWTLLGVLSLTVLAGIWISTRLADRIARPVVALTGFARGFRQGESQPPPMPATTITEVVELHRAYVEMIEALERSREQIVRAGKLAVVGEMAAIMAHEVRTPMGILRSSAQLLQREAGLGAREHELVGFILSETERLNRLVTMLLECARPSPPEFRPHDLHAIIEGVLGLLASRAGSAGVSLRKDLPEPAIVLDCDREQIMQVLLNLVLNALSFVPHGGTIVVSTHRDEDSVWVSVADNGPGVPVELRERIFDPFFSRREGGIGLGLTIVQQIVHVHGGEISVGESAWGGAAFNIRFPSPQNR</sequence>
<dbReference type="GO" id="GO:0004190">
    <property type="term" value="F:aspartic-type endopeptidase activity"/>
    <property type="evidence" value="ECO:0007669"/>
    <property type="project" value="InterPro"/>
</dbReference>
<feature type="transmembrane region" description="Helical" evidence="10">
    <location>
        <begin position="6"/>
        <end position="27"/>
    </location>
</feature>
<dbReference type="PATRIC" id="fig|445710.3.peg.2664"/>
<dbReference type="Pfam" id="PF02518">
    <property type="entry name" value="HATPase_c"/>
    <property type="match status" value="1"/>
</dbReference>
<dbReference type="OrthoDB" id="1931120at2"/>
<comment type="subcellular location">
    <subcellularLocation>
        <location evidence="2">Membrane</location>
    </subcellularLocation>
</comment>
<evidence type="ECO:0000256" key="4">
    <source>
        <dbReference type="ARBA" id="ARBA00022553"/>
    </source>
</evidence>
<feature type="transmembrane region" description="Helical" evidence="10">
    <location>
        <begin position="283"/>
        <end position="304"/>
    </location>
</feature>
<evidence type="ECO:0000256" key="3">
    <source>
        <dbReference type="ARBA" id="ARBA00012438"/>
    </source>
</evidence>
<keyword evidence="4" id="KW-0597">Phosphoprotein</keyword>
<evidence type="ECO:0000256" key="6">
    <source>
        <dbReference type="ARBA" id="ARBA00022741"/>
    </source>
</evidence>
<accession>A0A160N2J9</accession>
<evidence type="ECO:0000256" key="9">
    <source>
        <dbReference type="ARBA" id="ARBA00023012"/>
    </source>
</evidence>
<dbReference type="GO" id="GO:0006508">
    <property type="term" value="P:proteolysis"/>
    <property type="evidence" value="ECO:0007669"/>
    <property type="project" value="InterPro"/>
</dbReference>
<feature type="domain" description="HAMP" evidence="13">
    <location>
        <begin position="310"/>
        <end position="363"/>
    </location>
</feature>
<keyword evidence="8" id="KW-0067">ATP-binding</keyword>
<gene>
    <name evidence="14" type="ORF">ATSB10_26720</name>
</gene>
<evidence type="ECO:0000259" key="11">
    <source>
        <dbReference type="PROSITE" id="PS50109"/>
    </source>
</evidence>
<dbReference type="InterPro" id="IPR004358">
    <property type="entry name" value="Sig_transdc_His_kin-like_C"/>
</dbReference>
<dbReference type="PROSITE" id="PS50109">
    <property type="entry name" value="HIS_KIN"/>
    <property type="match status" value="1"/>
</dbReference>
<protein>
    <recommendedName>
        <fullName evidence="3">histidine kinase</fullName>
        <ecNumber evidence="3">2.7.13.3</ecNumber>
    </recommendedName>
</protein>
<feature type="domain" description="Histidine kinase" evidence="11">
    <location>
        <begin position="380"/>
        <end position="587"/>
    </location>
</feature>
<evidence type="ECO:0000259" key="13">
    <source>
        <dbReference type="PROSITE" id="PS50885"/>
    </source>
</evidence>
<dbReference type="EMBL" id="CP014841">
    <property type="protein sequence ID" value="AND70126.1"/>
    <property type="molecule type" value="Genomic_DNA"/>
</dbReference>
<evidence type="ECO:0000313" key="14">
    <source>
        <dbReference type="EMBL" id="AND70126.1"/>
    </source>
</evidence>
<evidence type="ECO:0000256" key="8">
    <source>
        <dbReference type="ARBA" id="ARBA00022840"/>
    </source>
</evidence>
<dbReference type="InterPro" id="IPR036097">
    <property type="entry name" value="HisK_dim/P_sf"/>
</dbReference>
<dbReference type="PRINTS" id="PR00344">
    <property type="entry name" value="BCTRLSENSOR"/>
</dbReference>
<evidence type="ECO:0000256" key="7">
    <source>
        <dbReference type="ARBA" id="ARBA00022777"/>
    </source>
</evidence>
<dbReference type="KEGG" id="dtx:ATSB10_26720"/>
<keyword evidence="15" id="KW-1185">Reference proteome</keyword>
<dbReference type="InterPro" id="IPR036890">
    <property type="entry name" value="HATPase_C_sf"/>
</dbReference>
<dbReference type="RefSeq" id="WP_063673207.1">
    <property type="nucleotide sequence ID" value="NZ_CP014841.1"/>
</dbReference>
<dbReference type="GO" id="GO:0000155">
    <property type="term" value="F:phosphorelay sensor kinase activity"/>
    <property type="evidence" value="ECO:0007669"/>
    <property type="project" value="InterPro"/>
</dbReference>
<reference evidence="14 15" key="1">
    <citation type="submission" date="2016-02" db="EMBL/GenBank/DDBJ databases">
        <title>Complete genome sequencing and analysis of ATSB10, Dyella thiooxydans isolated from rhizosphere soil of sunflower (Helianthus annuus L.).</title>
        <authorList>
            <person name="Lee Y."/>
            <person name="Hwangbo K."/>
            <person name="Chung H."/>
            <person name="Yoo J."/>
            <person name="Kim K.Y."/>
            <person name="Sa T.M."/>
            <person name="Um Y."/>
            <person name="Madhaiyan M."/>
        </authorList>
    </citation>
    <scope>NUCLEOTIDE SEQUENCE [LARGE SCALE GENOMIC DNA]</scope>
    <source>
        <strain evidence="14 15">ATSB10</strain>
    </source>
</reference>
<keyword evidence="10" id="KW-0812">Transmembrane</keyword>
<evidence type="ECO:0000256" key="2">
    <source>
        <dbReference type="ARBA" id="ARBA00004370"/>
    </source>
</evidence>
<dbReference type="Gene3D" id="3.30.565.10">
    <property type="entry name" value="Histidine kinase-like ATPase, C-terminal domain"/>
    <property type="match status" value="1"/>
</dbReference>
<evidence type="ECO:0000313" key="15">
    <source>
        <dbReference type="Proteomes" id="UP000077255"/>
    </source>
</evidence>
<name>A0A160N2J9_9GAMM</name>
<dbReference type="InterPro" id="IPR005467">
    <property type="entry name" value="His_kinase_dom"/>
</dbReference>
<dbReference type="InterPro" id="IPR003661">
    <property type="entry name" value="HisK_dim/P_dom"/>
</dbReference>
<dbReference type="GO" id="GO:0016020">
    <property type="term" value="C:membrane"/>
    <property type="evidence" value="ECO:0007669"/>
    <property type="project" value="UniProtKB-SubCell"/>
</dbReference>
<keyword evidence="7 14" id="KW-0418">Kinase</keyword>
<keyword evidence="10" id="KW-1133">Transmembrane helix</keyword>
<dbReference type="PROSITE" id="PS50175">
    <property type="entry name" value="ASP_PROT_RETROV"/>
    <property type="match status" value="1"/>
</dbReference>
<evidence type="ECO:0000256" key="1">
    <source>
        <dbReference type="ARBA" id="ARBA00000085"/>
    </source>
</evidence>
<keyword evidence="6" id="KW-0547">Nucleotide-binding</keyword>
<dbReference type="InterPro" id="IPR003594">
    <property type="entry name" value="HATPase_dom"/>
</dbReference>